<dbReference type="RefSeq" id="WP_252443365.1">
    <property type="nucleotide sequence ID" value="NZ_JAGSOV010000060.1"/>
</dbReference>
<reference evidence="2" key="1">
    <citation type="submission" date="2021-04" db="EMBL/GenBank/DDBJ databases">
        <title>Pseudonocardia sp. nov., isolated from sandy soil of mangrove forest.</title>
        <authorList>
            <person name="Zan Z."/>
            <person name="Huang R."/>
            <person name="Liu W."/>
        </authorList>
    </citation>
    <scope>NUCLEOTIDE SEQUENCE</scope>
    <source>
        <strain evidence="2">S2-4</strain>
    </source>
</reference>
<dbReference type="Proteomes" id="UP001165283">
    <property type="component" value="Unassembled WGS sequence"/>
</dbReference>
<name>A0ABT1A7M0_9PSEU</name>
<organism evidence="2 3">
    <name type="scientific">Pseudonocardia humida</name>
    <dbReference type="NCBI Taxonomy" id="2800819"/>
    <lineage>
        <taxon>Bacteria</taxon>
        <taxon>Bacillati</taxon>
        <taxon>Actinomycetota</taxon>
        <taxon>Actinomycetes</taxon>
        <taxon>Pseudonocardiales</taxon>
        <taxon>Pseudonocardiaceae</taxon>
        <taxon>Pseudonocardia</taxon>
    </lineage>
</organism>
<sequence length="480" mass="51660">MSGNLDTYLHVTAAATGNAMPRAARCHLRLLRQPMAVAIYKLAGDAASPLAVMYGNDPAAPKLLVAPEPRSREIRFKLLNEFMLDMLTWARSAPEGEAPQLLVANPATAKFLGVLGRSLRHPPTGSAVPPATVLGARHLAWLTERAEHPGSAVVVPLTGALAQHWRTGQSDIEDTQLPATLAWIDPPAAWSGRDAAVAAEAERRSTPAGPTSDPGWDEELARLVGDFNDARGRSVDPDVVASLAGPIVDLCQEALALTWQDLWHGRALLLRLPTATGAAARFAEDAAKWSDWRTYGEAPDARIANVDSARRATWMLDERERAQSALEAQQVLDDPLRFAALEADGKALRGTVRAADYARRLVPPGGQRNVIRPLLTIDLPATPPVRPGSDVWSVDDPRVRGCVIARREDPPQVDVELRGGLRPRTGPPALLPGVGETARLMCLSPEPQQPTPLHELRDAWTHQIPQPPAANPAIDTDAPA</sequence>
<evidence type="ECO:0000256" key="1">
    <source>
        <dbReference type="SAM" id="MobiDB-lite"/>
    </source>
</evidence>
<gene>
    <name evidence="2" type="ORF">KDL28_27945</name>
</gene>
<accession>A0ABT1A7M0</accession>
<proteinExistence type="predicted"/>
<protein>
    <submittedName>
        <fullName evidence="2">Uncharacterized protein</fullName>
    </submittedName>
</protein>
<evidence type="ECO:0000313" key="3">
    <source>
        <dbReference type="Proteomes" id="UP001165283"/>
    </source>
</evidence>
<comment type="caution">
    <text evidence="2">The sequence shown here is derived from an EMBL/GenBank/DDBJ whole genome shotgun (WGS) entry which is preliminary data.</text>
</comment>
<evidence type="ECO:0000313" key="2">
    <source>
        <dbReference type="EMBL" id="MCO1658908.1"/>
    </source>
</evidence>
<dbReference type="EMBL" id="JAGSOV010000060">
    <property type="protein sequence ID" value="MCO1658908.1"/>
    <property type="molecule type" value="Genomic_DNA"/>
</dbReference>
<feature type="region of interest" description="Disordered" evidence="1">
    <location>
        <begin position="194"/>
        <end position="217"/>
    </location>
</feature>
<keyword evidence="3" id="KW-1185">Reference proteome</keyword>